<organism evidence="2">
    <name type="scientific">mine drainage metagenome</name>
    <dbReference type="NCBI Taxonomy" id="410659"/>
    <lineage>
        <taxon>unclassified sequences</taxon>
        <taxon>metagenomes</taxon>
        <taxon>ecological metagenomes</taxon>
    </lineage>
</organism>
<evidence type="ECO:0000259" key="1">
    <source>
        <dbReference type="Pfam" id="PF08241"/>
    </source>
</evidence>
<dbReference type="EC" id="2.1.1.-" evidence="2"/>
<name>T1A9J9_9ZZZZ</name>
<dbReference type="GO" id="GO:0008757">
    <property type="term" value="F:S-adenosylmethionine-dependent methyltransferase activity"/>
    <property type="evidence" value="ECO:0007669"/>
    <property type="project" value="InterPro"/>
</dbReference>
<dbReference type="InterPro" id="IPR029063">
    <property type="entry name" value="SAM-dependent_MTases_sf"/>
</dbReference>
<reference evidence="2" key="2">
    <citation type="journal article" date="2014" name="ISME J.">
        <title>Microbial stratification in low pH oxic and suboxic macroscopic growths along an acid mine drainage.</title>
        <authorList>
            <person name="Mendez-Garcia C."/>
            <person name="Mesa V."/>
            <person name="Sprenger R.R."/>
            <person name="Richter M."/>
            <person name="Diez M.S."/>
            <person name="Solano J."/>
            <person name="Bargiela R."/>
            <person name="Golyshina O.V."/>
            <person name="Manteca A."/>
            <person name="Ramos J.L."/>
            <person name="Gallego J.R."/>
            <person name="Llorente I."/>
            <person name="Martins Dos Santos V.A."/>
            <person name="Jensen O.N."/>
            <person name="Pelaez A.I."/>
            <person name="Sanchez J."/>
            <person name="Ferrer M."/>
        </authorList>
    </citation>
    <scope>NUCLEOTIDE SEQUENCE</scope>
</reference>
<evidence type="ECO:0000313" key="2">
    <source>
        <dbReference type="EMBL" id="EQD53692.1"/>
    </source>
</evidence>
<dbReference type="PANTHER" id="PTHR43861">
    <property type="entry name" value="TRANS-ACONITATE 2-METHYLTRANSFERASE-RELATED"/>
    <property type="match status" value="1"/>
</dbReference>
<gene>
    <name evidence="2" type="ORF">B1B_10090</name>
</gene>
<dbReference type="SUPFAM" id="SSF55961">
    <property type="entry name" value="Bet v1-like"/>
    <property type="match status" value="1"/>
</dbReference>
<sequence length="373" mass="41093">MTPHSDLRSDPHALVVRIDVGMDPKRAFDLVTEQLIDSLAARGITFHPGPDGRIFEGTQEVGRVVAWIPADHLRIEWHPAPWEPELQTEIVLRFLPTAGGTTLEWEHRGWGPVFHGSEEEIAGWFTGSVVGELVQASAPRRLGDWLTDRTARRPEGPHARSIYRDPIYHRPNFRAILSVLRLTAKDRLIEVGCGGGAFLEEALRSGCRAAAIDHSPTMVRLAREINAEATAQGRLTVRESEADRLPFPSRAYPCAVSTGAFAFFERPEQVLREIHRVLDRDGRFVMFTGSVALRGTAAAPEPVASRIHWYTDSGLADLARAAGFREVEVTHPVLGRWARESGVPTDALTFFEGGEGGQLLTARAGHEESGTDA</sequence>
<dbReference type="InterPro" id="IPR023393">
    <property type="entry name" value="START-like_dom_sf"/>
</dbReference>
<dbReference type="Gene3D" id="3.40.50.150">
    <property type="entry name" value="Vaccinia Virus protein VP39"/>
    <property type="match status" value="1"/>
</dbReference>
<protein>
    <submittedName>
        <fullName evidence="2">Methyltransferase type 11</fullName>
        <ecNumber evidence="2">2.1.1.-</ecNumber>
    </submittedName>
</protein>
<dbReference type="Pfam" id="PF08241">
    <property type="entry name" value="Methyltransf_11"/>
    <property type="match status" value="1"/>
</dbReference>
<reference evidence="2" key="1">
    <citation type="submission" date="2013-08" db="EMBL/GenBank/DDBJ databases">
        <authorList>
            <person name="Mendez C."/>
            <person name="Richter M."/>
            <person name="Ferrer M."/>
            <person name="Sanchez J."/>
        </authorList>
    </citation>
    <scope>NUCLEOTIDE SEQUENCE</scope>
</reference>
<dbReference type="SUPFAM" id="SSF53335">
    <property type="entry name" value="S-adenosyl-L-methionine-dependent methyltransferases"/>
    <property type="match status" value="1"/>
</dbReference>
<proteinExistence type="predicted"/>
<accession>T1A9J9</accession>
<keyword evidence="2" id="KW-0489">Methyltransferase</keyword>
<feature type="domain" description="Methyltransferase type 11" evidence="1">
    <location>
        <begin position="190"/>
        <end position="286"/>
    </location>
</feature>
<dbReference type="Gene3D" id="3.30.530.20">
    <property type="match status" value="1"/>
</dbReference>
<dbReference type="GO" id="GO:0032259">
    <property type="term" value="P:methylation"/>
    <property type="evidence" value="ECO:0007669"/>
    <property type="project" value="UniProtKB-KW"/>
</dbReference>
<keyword evidence="2" id="KW-0808">Transferase</keyword>
<comment type="caution">
    <text evidence="2">The sequence shown here is derived from an EMBL/GenBank/DDBJ whole genome shotgun (WGS) entry which is preliminary data.</text>
</comment>
<dbReference type="InterPro" id="IPR013216">
    <property type="entry name" value="Methyltransf_11"/>
</dbReference>
<dbReference type="CDD" id="cd02440">
    <property type="entry name" value="AdoMet_MTases"/>
    <property type="match status" value="1"/>
</dbReference>
<dbReference type="AlphaFoldDB" id="T1A9J9"/>
<dbReference type="EMBL" id="AUZY01006644">
    <property type="protein sequence ID" value="EQD53692.1"/>
    <property type="molecule type" value="Genomic_DNA"/>
</dbReference>